<dbReference type="Pfam" id="PF09346">
    <property type="entry name" value="SMI1_KNR4"/>
    <property type="match status" value="1"/>
</dbReference>
<proteinExistence type="predicted"/>
<gene>
    <name evidence="2" type="ORF">FPS98_20500</name>
</gene>
<dbReference type="AlphaFoldDB" id="A0A517IBD7"/>
<protein>
    <submittedName>
        <fullName evidence="2">SMI1/KNR4 family protein</fullName>
    </submittedName>
</protein>
<evidence type="ECO:0000313" key="3">
    <source>
        <dbReference type="Proteomes" id="UP000317713"/>
    </source>
</evidence>
<dbReference type="RefSeq" id="WP_144617783.1">
    <property type="nucleotide sequence ID" value="NZ_CP042161.1"/>
</dbReference>
<evidence type="ECO:0000259" key="1">
    <source>
        <dbReference type="Pfam" id="PF09346"/>
    </source>
</evidence>
<reference evidence="2 3" key="1">
    <citation type="submission" date="2019-07" db="EMBL/GenBank/DDBJ databases">
        <title>Characterization of Brevibacillus brevis HK544, as a potential biocontrol agent.</title>
        <authorList>
            <person name="Kim H."/>
        </authorList>
    </citation>
    <scope>NUCLEOTIDE SEQUENCE [LARGE SCALE GENOMIC DNA]</scope>
    <source>
        <strain evidence="2 3">HK544</strain>
    </source>
</reference>
<dbReference type="EMBL" id="CP042161">
    <property type="protein sequence ID" value="QDS36198.1"/>
    <property type="molecule type" value="Genomic_DNA"/>
</dbReference>
<dbReference type="Proteomes" id="UP000317713">
    <property type="component" value="Chromosome"/>
</dbReference>
<dbReference type="InterPro" id="IPR018958">
    <property type="entry name" value="Knr4/Smi1-like_dom"/>
</dbReference>
<dbReference type="InterPro" id="IPR037883">
    <property type="entry name" value="Knr4/Smi1-like_sf"/>
</dbReference>
<dbReference type="Gene3D" id="3.40.1580.10">
    <property type="entry name" value="SMI1/KNR4-like"/>
    <property type="match status" value="1"/>
</dbReference>
<organism evidence="2 3">
    <name type="scientific">Brevibacillus brevis</name>
    <name type="common">Bacillus brevis</name>
    <dbReference type="NCBI Taxonomy" id="1393"/>
    <lineage>
        <taxon>Bacteria</taxon>
        <taxon>Bacillati</taxon>
        <taxon>Bacillota</taxon>
        <taxon>Bacilli</taxon>
        <taxon>Bacillales</taxon>
        <taxon>Paenibacillaceae</taxon>
        <taxon>Brevibacillus</taxon>
    </lineage>
</organism>
<accession>A0A517IBD7</accession>
<name>A0A517IBD7_BREBE</name>
<dbReference type="SUPFAM" id="SSF160631">
    <property type="entry name" value="SMI1/KNR4-like"/>
    <property type="match status" value="1"/>
</dbReference>
<sequence>MINPFEALISKIKGSRTSIEGNVHITNEEHKFVLYQSNESITDIKAKLKSFELPEDYISFLNCYSNAAIFKDAKYNAGGYDVLSTKLVIEYWKGYSIDHPYYPIVWSSHSVGCVCVDQDRLHSGRGYLTWIQTIDPDSSIDINLTFTEWLDQLIEHEGKEFWIPFHEEEE</sequence>
<evidence type="ECO:0000313" key="2">
    <source>
        <dbReference type="EMBL" id="QDS36198.1"/>
    </source>
</evidence>
<feature type="domain" description="Knr4/Smi1-like" evidence="1">
    <location>
        <begin position="37"/>
        <end position="152"/>
    </location>
</feature>